<feature type="transmembrane region" description="Helical" evidence="2">
    <location>
        <begin position="156"/>
        <end position="175"/>
    </location>
</feature>
<feature type="compositionally biased region" description="Basic and acidic residues" evidence="1">
    <location>
        <begin position="1"/>
        <end position="22"/>
    </location>
</feature>
<feature type="transmembrane region" description="Helical" evidence="2">
    <location>
        <begin position="36"/>
        <end position="61"/>
    </location>
</feature>
<dbReference type="EMBL" id="CM001439">
    <property type="protein sequence ID" value="EHR51764.1"/>
    <property type="molecule type" value="Genomic_DNA"/>
</dbReference>
<keyword evidence="4" id="KW-1185">Reference proteome</keyword>
<proteinExistence type="predicted"/>
<feature type="transmembrane region" description="Helical" evidence="2">
    <location>
        <begin position="108"/>
        <end position="129"/>
    </location>
</feature>
<dbReference type="RefSeq" id="WP_009155146.1">
    <property type="nucleotide sequence ID" value="NZ_CM001439.1"/>
</dbReference>
<keyword evidence="2" id="KW-0812">Transmembrane</keyword>
<feature type="region of interest" description="Disordered" evidence="1">
    <location>
        <begin position="1"/>
        <end position="23"/>
    </location>
</feature>
<keyword evidence="2" id="KW-1133">Transmembrane helix</keyword>
<keyword evidence="2" id="KW-0472">Membrane</keyword>
<dbReference type="HOGENOM" id="CLU_114403_0_0_11"/>
<reference evidence="3 4" key="1">
    <citation type="journal article" date="2012" name="Stand. Genomic Sci.">
        <title>Genome sequence of the ocean sediment bacterium Saccharomonospora marina type strain (XMU15(T)).</title>
        <authorList>
            <person name="Klenk H.P."/>
            <person name="Lu M."/>
            <person name="Lucas S."/>
            <person name="Lapidus A."/>
            <person name="Copeland A."/>
            <person name="Pitluck S."/>
            <person name="Goodwin L.A."/>
            <person name="Han C."/>
            <person name="Tapia R."/>
            <person name="Brambilla E.M."/>
            <person name="Potter G."/>
            <person name="Land M."/>
            <person name="Ivanova N."/>
            <person name="Rohde M."/>
            <person name="Goker M."/>
            <person name="Detter J.C."/>
            <person name="Li W.J."/>
            <person name="Kyrpides N.C."/>
            <person name="Woyke T."/>
        </authorList>
    </citation>
    <scope>NUCLEOTIDE SEQUENCE [LARGE SCALE GENOMIC DNA]</scope>
    <source>
        <strain evidence="3 4">XMU15</strain>
    </source>
</reference>
<accession>H5WXV5</accession>
<organism evidence="3 4">
    <name type="scientific">Saccharomonospora marina XMU15</name>
    <dbReference type="NCBI Taxonomy" id="882083"/>
    <lineage>
        <taxon>Bacteria</taxon>
        <taxon>Bacillati</taxon>
        <taxon>Actinomycetota</taxon>
        <taxon>Actinomycetes</taxon>
        <taxon>Pseudonocardiales</taxon>
        <taxon>Pseudonocardiaceae</taxon>
        <taxon>Saccharomonospora</taxon>
    </lineage>
</organism>
<evidence type="ECO:0000313" key="3">
    <source>
        <dbReference type="EMBL" id="EHR51764.1"/>
    </source>
</evidence>
<name>H5WXV5_9PSEU</name>
<feature type="transmembrane region" description="Helical" evidence="2">
    <location>
        <begin position="81"/>
        <end position="101"/>
    </location>
</feature>
<evidence type="ECO:0000313" key="4">
    <source>
        <dbReference type="Proteomes" id="UP000004926"/>
    </source>
</evidence>
<dbReference type="AlphaFoldDB" id="H5WXV5"/>
<evidence type="ECO:0000256" key="2">
    <source>
        <dbReference type="SAM" id="Phobius"/>
    </source>
</evidence>
<dbReference type="STRING" id="882083.SacmaDRAFT_3550"/>
<sequence>MNVRGKLRERNGASPGRRDAGRRGWRLGRRSRKGVLVVHIVSAGAWIGIDVVLAILVFTALVTDDVDTATSSYRVLTFTVWPLFLAGLVCLASGVTLGLGTKYGLVRYWWVAVKLVINVVFVALVPLALRPPVLEAAEYGRDLTAGQPTFPVTELLFPPIVSLSGLLVAVVLAVYKPWGRLRAGGRS</sequence>
<evidence type="ECO:0008006" key="5">
    <source>
        <dbReference type="Google" id="ProtNLM"/>
    </source>
</evidence>
<protein>
    <recommendedName>
        <fullName evidence="5">Integral membrane protein</fullName>
    </recommendedName>
</protein>
<dbReference type="eggNOG" id="COG1018">
    <property type="taxonomic scope" value="Bacteria"/>
</dbReference>
<gene>
    <name evidence="3" type="ORF">SacmaDRAFT_3550</name>
</gene>
<evidence type="ECO:0000256" key="1">
    <source>
        <dbReference type="SAM" id="MobiDB-lite"/>
    </source>
</evidence>
<dbReference type="Proteomes" id="UP000004926">
    <property type="component" value="Chromosome"/>
</dbReference>